<organism evidence="6 7">
    <name type="scientific">Chitinophaga agrisoli</name>
    <dbReference type="NCBI Taxonomy" id="2607653"/>
    <lineage>
        <taxon>Bacteria</taxon>
        <taxon>Pseudomonadati</taxon>
        <taxon>Bacteroidota</taxon>
        <taxon>Chitinophagia</taxon>
        <taxon>Chitinophagales</taxon>
        <taxon>Chitinophagaceae</taxon>
        <taxon>Chitinophaga</taxon>
    </lineage>
</organism>
<reference evidence="6 7" key="2">
    <citation type="submission" date="2019-09" db="EMBL/GenBank/DDBJ databases">
        <authorList>
            <person name="Jin C."/>
        </authorList>
    </citation>
    <scope>NUCLEOTIDE SEQUENCE [LARGE SCALE GENOMIC DNA]</scope>
    <source>
        <strain evidence="6 7">BN140078</strain>
    </source>
</reference>
<keyword evidence="3 5" id="KW-1133">Transmembrane helix</keyword>
<dbReference type="Proteomes" id="UP000324611">
    <property type="component" value="Unassembled WGS sequence"/>
</dbReference>
<proteinExistence type="predicted"/>
<dbReference type="InterPro" id="IPR051907">
    <property type="entry name" value="DoxX-like_oxidoreductase"/>
</dbReference>
<comment type="subcellular location">
    <subcellularLocation>
        <location evidence="1">Membrane</location>
        <topology evidence="1">Multi-pass membrane protein</topology>
    </subcellularLocation>
</comment>
<reference evidence="6 7" key="1">
    <citation type="submission" date="2019-09" db="EMBL/GenBank/DDBJ databases">
        <title>Chitinophaga ginsengihumi sp. nov., isolated from soil of ginseng rhizosphere.</title>
        <authorList>
            <person name="Lee J."/>
        </authorList>
    </citation>
    <scope>NUCLEOTIDE SEQUENCE [LARGE SCALE GENOMIC DNA]</scope>
    <source>
        <strain evidence="6 7">BN140078</strain>
    </source>
</reference>
<name>A0A5B2VTA9_9BACT</name>
<dbReference type="PANTHER" id="PTHR33452">
    <property type="entry name" value="OXIDOREDUCTASE CATD-RELATED"/>
    <property type="match status" value="1"/>
</dbReference>
<dbReference type="InterPro" id="IPR002995">
    <property type="entry name" value="Surf4"/>
</dbReference>
<dbReference type="PANTHER" id="PTHR33452:SF1">
    <property type="entry name" value="INNER MEMBRANE PROTEIN YPHA-RELATED"/>
    <property type="match status" value="1"/>
</dbReference>
<gene>
    <name evidence="6" type="ORF">F0L74_16340</name>
</gene>
<comment type="caution">
    <text evidence="6">The sequence shown here is derived from an EMBL/GenBank/DDBJ whole genome shotgun (WGS) entry which is preliminary data.</text>
</comment>
<feature type="transmembrane region" description="Helical" evidence="5">
    <location>
        <begin position="67"/>
        <end position="86"/>
    </location>
</feature>
<dbReference type="AlphaFoldDB" id="A0A5B2VTA9"/>
<keyword evidence="4 5" id="KW-0472">Membrane</keyword>
<feature type="transmembrane region" description="Helical" evidence="5">
    <location>
        <begin position="106"/>
        <end position="124"/>
    </location>
</feature>
<accession>A0A5B2VTA9</accession>
<dbReference type="RefSeq" id="WP_149838981.1">
    <property type="nucleotide sequence ID" value="NZ_VUOC01000003.1"/>
</dbReference>
<evidence type="ECO:0000256" key="2">
    <source>
        <dbReference type="ARBA" id="ARBA00022692"/>
    </source>
</evidence>
<evidence type="ECO:0000313" key="7">
    <source>
        <dbReference type="Proteomes" id="UP000324611"/>
    </source>
</evidence>
<evidence type="ECO:0000256" key="1">
    <source>
        <dbReference type="ARBA" id="ARBA00004141"/>
    </source>
</evidence>
<protein>
    <submittedName>
        <fullName evidence="6">DoxX family protein</fullName>
    </submittedName>
</protein>
<dbReference type="Pfam" id="PF02077">
    <property type="entry name" value="SURF4"/>
    <property type="match status" value="1"/>
</dbReference>
<evidence type="ECO:0000313" key="6">
    <source>
        <dbReference type="EMBL" id="KAA2241467.1"/>
    </source>
</evidence>
<keyword evidence="2 5" id="KW-0812">Transmembrane</keyword>
<evidence type="ECO:0000256" key="4">
    <source>
        <dbReference type="ARBA" id="ARBA00023136"/>
    </source>
</evidence>
<evidence type="ECO:0000256" key="5">
    <source>
        <dbReference type="SAM" id="Phobius"/>
    </source>
</evidence>
<dbReference type="EMBL" id="VUOC01000003">
    <property type="protein sequence ID" value="KAA2241467.1"/>
    <property type="molecule type" value="Genomic_DNA"/>
</dbReference>
<sequence length="132" mass="14606">MKFVVLLGRILFSLIFLNTLIGHFSPQMTGYAASQGVPAPSFLVPFSGIIAFIGSLSIMFGYKARLGAWLIVIFLIPVSFWMHAFWNMSDPMQAQMNMAMFMKNMSMLGGALIIAYFGAGPLSVDENLARKR</sequence>
<dbReference type="GO" id="GO:0005886">
    <property type="term" value="C:plasma membrane"/>
    <property type="evidence" value="ECO:0007669"/>
    <property type="project" value="TreeGrafter"/>
</dbReference>
<feature type="transmembrane region" description="Helical" evidence="5">
    <location>
        <begin position="42"/>
        <end position="60"/>
    </location>
</feature>
<keyword evidence="7" id="KW-1185">Reference proteome</keyword>
<evidence type="ECO:0000256" key="3">
    <source>
        <dbReference type="ARBA" id="ARBA00022989"/>
    </source>
</evidence>